<evidence type="ECO:0000259" key="8">
    <source>
        <dbReference type="Pfam" id="PF01343"/>
    </source>
</evidence>
<evidence type="ECO:0000256" key="1">
    <source>
        <dbReference type="ARBA" id="ARBA00004370"/>
    </source>
</evidence>
<dbReference type="GO" id="GO:0006465">
    <property type="term" value="P:signal peptide processing"/>
    <property type="evidence" value="ECO:0007669"/>
    <property type="project" value="InterPro"/>
</dbReference>
<evidence type="ECO:0000256" key="5">
    <source>
        <dbReference type="ARBA" id="ARBA00022825"/>
    </source>
</evidence>
<dbReference type="Pfam" id="PF01343">
    <property type="entry name" value="Peptidase_S49"/>
    <property type="match status" value="2"/>
</dbReference>
<dbReference type="NCBIfam" id="TIGR00706">
    <property type="entry name" value="SppA_dom"/>
    <property type="match status" value="1"/>
</dbReference>
<dbReference type="InterPro" id="IPR002142">
    <property type="entry name" value="Peptidase_S49"/>
</dbReference>
<comment type="caution">
    <text evidence="9">The sequence shown here is derived from an EMBL/GenBank/DDBJ whole genome shotgun (WGS) entry which is preliminary data.</text>
</comment>
<dbReference type="Gene3D" id="3.90.226.10">
    <property type="entry name" value="2-enoyl-CoA Hydratase, Chain A, domain 1"/>
    <property type="match status" value="3"/>
</dbReference>
<dbReference type="PANTHER" id="PTHR33209">
    <property type="entry name" value="PROTEASE 4"/>
    <property type="match status" value="1"/>
</dbReference>
<organism evidence="9 10">
    <name type="scientific">Mobilicoccus pelagius NBRC 104925</name>
    <dbReference type="NCBI Taxonomy" id="1089455"/>
    <lineage>
        <taxon>Bacteria</taxon>
        <taxon>Bacillati</taxon>
        <taxon>Actinomycetota</taxon>
        <taxon>Actinomycetes</taxon>
        <taxon>Micrococcales</taxon>
        <taxon>Dermatophilaceae</taxon>
        <taxon>Mobilicoccus</taxon>
    </lineage>
</organism>
<dbReference type="PANTHER" id="PTHR33209:SF1">
    <property type="entry name" value="PEPTIDASE S49 DOMAIN-CONTAINING PROTEIN"/>
    <property type="match status" value="1"/>
</dbReference>
<sequence>MSGFSDLLDRLPFDTRGLRKLPVPGISGSCLLELDLARGIGETSPTSPVEALRERHTPTLHAVVEGLRDATGDDKVLGLIVHAYAPALAPAHAEEVRAAVEGFSDSGKPVVAWAETYGEMTNGVAGYLVATAADEIWLQPSGYLQINGAAVQAVFLREALDKIDVEPQFDKRREYKSAVETFTQRDISEPNREMLTSLTESALEVLLTGIARGRGLDVDDVRAVLDEGALTPVRAGELRLVDRIGYRDEAYTALRTRVGAEPDVELRYVERYDLGFSAVEAVRGRGRKTVAIVQANGAIHLGRSGNAPLGGRSIGSDSLGAALRQVADDDKIGAVVLRVDSPGGSAVASDAIRREILRLREEKPVVASMGTVAGSGGYFISMPATEIVADGTTLTGSIGVYAGKFVTQGGLDRLGIHRTQIERGRYAGMLSDQRPFTEDEWALLSRMLDEIYADFTTKAAEDRGMPVEQLEPLARGRVWTGAQAADLGLVDHVGGMRAAIDRACALADLDPETTPTRISPKLGVLDRFLPADNSDAVTRTTTGLGGAAVRGTVTAALGEGVPLLDQALAALGARGAGVLTMTPTRWT</sequence>
<dbReference type="CDD" id="cd07018">
    <property type="entry name" value="S49_SppA_67K_type"/>
    <property type="match status" value="1"/>
</dbReference>
<dbReference type="RefSeq" id="WP_009481454.1">
    <property type="nucleotide sequence ID" value="NZ_BAFE01000019.1"/>
</dbReference>
<proteinExistence type="inferred from homology"/>
<evidence type="ECO:0000313" key="9">
    <source>
        <dbReference type="EMBL" id="GAB47556.1"/>
    </source>
</evidence>
<dbReference type="InterPro" id="IPR004635">
    <property type="entry name" value="Pept_S49_SppA"/>
</dbReference>
<dbReference type="CDD" id="cd07023">
    <property type="entry name" value="S49_Sppa_N_C"/>
    <property type="match status" value="1"/>
</dbReference>
<gene>
    <name evidence="9" type="ORF">MOPEL_020_00420</name>
</gene>
<dbReference type="GO" id="GO:0016020">
    <property type="term" value="C:membrane"/>
    <property type="evidence" value="ECO:0007669"/>
    <property type="project" value="UniProtKB-SubCell"/>
</dbReference>
<comment type="similarity">
    <text evidence="2">Belongs to the peptidase S49 family.</text>
</comment>
<evidence type="ECO:0000256" key="3">
    <source>
        <dbReference type="ARBA" id="ARBA00022670"/>
    </source>
</evidence>
<feature type="domain" description="Peptidase S49" evidence="8">
    <location>
        <begin position="104"/>
        <end position="259"/>
    </location>
</feature>
<dbReference type="eggNOG" id="COG0616">
    <property type="taxonomic scope" value="Bacteria"/>
</dbReference>
<dbReference type="InterPro" id="IPR029045">
    <property type="entry name" value="ClpP/crotonase-like_dom_sf"/>
</dbReference>
<protein>
    <submittedName>
        <fullName evidence="9">Putative signal peptide peptidase</fullName>
    </submittedName>
</protein>
<dbReference type="InterPro" id="IPR047272">
    <property type="entry name" value="S49_SppA_C"/>
</dbReference>
<keyword evidence="10" id="KW-1185">Reference proteome</keyword>
<evidence type="ECO:0000256" key="7">
    <source>
        <dbReference type="PIRSR" id="PIRSR001217-1"/>
    </source>
</evidence>
<dbReference type="GO" id="GO:0008236">
    <property type="term" value="F:serine-type peptidase activity"/>
    <property type="evidence" value="ECO:0007669"/>
    <property type="project" value="UniProtKB-KW"/>
</dbReference>
<dbReference type="SUPFAM" id="SSF52096">
    <property type="entry name" value="ClpP/crotonase"/>
    <property type="match status" value="2"/>
</dbReference>
<evidence type="ECO:0000313" key="10">
    <source>
        <dbReference type="Proteomes" id="UP000004367"/>
    </source>
</evidence>
<keyword evidence="6" id="KW-0472">Membrane</keyword>
<dbReference type="Proteomes" id="UP000004367">
    <property type="component" value="Unassembled WGS sequence"/>
</dbReference>
<dbReference type="STRING" id="1089455.MOPEL_020_00420"/>
<evidence type="ECO:0000256" key="2">
    <source>
        <dbReference type="ARBA" id="ARBA00008683"/>
    </source>
</evidence>
<keyword evidence="3" id="KW-0645">Protease</keyword>
<feature type="active site" description="Nucleophile" evidence="7">
    <location>
        <position position="375"/>
    </location>
</feature>
<dbReference type="InterPro" id="IPR047217">
    <property type="entry name" value="S49_SppA_67K_type_N"/>
</dbReference>
<feature type="active site" description="Proton donor/acceptor" evidence="7">
    <location>
        <position position="176"/>
    </location>
</feature>
<evidence type="ECO:0000256" key="4">
    <source>
        <dbReference type="ARBA" id="ARBA00022801"/>
    </source>
</evidence>
<name>H5UP98_9MICO</name>
<evidence type="ECO:0000256" key="6">
    <source>
        <dbReference type="ARBA" id="ARBA00023136"/>
    </source>
</evidence>
<reference evidence="9 10" key="1">
    <citation type="submission" date="2012-02" db="EMBL/GenBank/DDBJ databases">
        <title>Whole genome shotgun sequence of Mobilicoccus pelagius NBRC 104925.</title>
        <authorList>
            <person name="Yoshida Y."/>
            <person name="Hosoyama A."/>
            <person name="Tsuchikane K."/>
            <person name="Katsumata H."/>
            <person name="Yamazaki S."/>
            <person name="Fujita N."/>
        </authorList>
    </citation>
    <scope>NUCLEOTIDE SEQUENCE [LARGE SCALE GENOMIC DNA]</scope>
    <source>
        <strain evidence="9 10">NBRC 104925</strain>
    </source>
</reference>
<dbReference type="EMBL" id="BAFE01000019">
    <property type="protein sequence ID" value="GAB47556.1"/>
    <property type="molecule type" value="Genomic_DNA"/>
</dbReference>
<feature type="domain" description="Peptidase S49" evidence="8">
    <location>
        <begin position="359"/>
        <end position="509"/>
    </location>
</feature>
<accession>H5UP98</accession>
<keyword evidence="5" id="KW-0720">Serine protease</keyword>
<dbReference type="InterPro" id="IPR004634">
    <property type="entry name" value="Pept_S49_pIV"/>
</dbReference>
<comment type="subcellular location">
    <subcellularLocation>
        <location evidence="1">Membrane</location>
    </subcellularLocation>
</comment>
<dbReference type="PIRSF" id="PIRSF001217">
    <property type="entry name" value="Protease_4_SppA"/>
    <property type="match status" value="1"/>
</dbReference>
<dbReference type="OrthoDB" id="9764363at2"/>
<dbReference type="AlphaFoldDB" id="H5UP98"/>
<keyword evidence="4" id="KW-0378">Hydrolase</keyword>